<reference evidence="1 2" key="1">
    <citation type="journal article" date="2019" name="Microbiol. Resour. Announc.">
        <title>Complete Genome Sequence of Halomonas sulfidaeris Strain Esulfide1 Isolated from a Metal Sulfide Rock at a Depth of 2,200 Meters, Obtained Using Nanopore Sequencing.</title>
        <authorList>
            <person name="Saito M."/>
            <person name="Nishigata A."/>
            <person name="Galipon J."/>
            <person name="Arakawa K."/>
        </authorList>
    </citation>
    <scope>NUCLEOTIDE SEQUENCE [LARGE SCALE GENOMIC DNA]</scope>
    <source>
        <strain evidence="1 2">ATCC BAA-803</strain>
    </source>
</reference>
<dbReference type="AlphaFoldDB" id="A0A455UEC5"/>
<evidence type="ECO:0000313" key="1">
    <source>
        <dbReference type="EMBL" id="BBI63987.1"/>
    </source>
</evidence>
<sequence>MRCRFLKPPPKGNGLTKRQRFARRNPLAMGSGLEPEYVERREVGDQTWLVVAADTGTVWPQLEEFVRSRQLNVLESSASQGVIVTPKRKYACKAHCAQAAAKSAVKAAAKP</sequence>
<dbReference type="KEGG" id="hsr:HSBAA_52930"/>
<gene>
    <name evidence="1" type="ORF">HSBAA_52930</name>
</gene>
<dbReference type="Proteomes" id="UP000320231">
    <property type="component" value="Chromosome"/>
</dbReference>
<dbReference type="EMBL" id="AP019514">
    <property type="protein sequence ID" value="BBI63987.1"/>
    <property type="molecule type" value="Genomic_DNA"/>
</dbReference>
<proteinExistence type="predicted"/>
<accession>A0A455UEC5</accession>
<evidence type="ECO:0000313" key="2">
    <source>
        <dbReference type="Proteomes" id="UP000320231"/>
    </source>
</evidence>
<protein>
    <submittedName>
        <fullName evidence="1">Uncharacterized protein</fullName>
    </submittedName>
</protein>
<organism evidence="1 2">
    <name type="scientific">Vreelandella sulfidaeris</name>
    <dbReference type="NCBI Taxonomy" id="115553"/>
    <lineage>
        <taxon>Bacteria</taxon>
        <taxon>Pseudomonadati</taxon>
        <taxon>Pseudomonadota</taxon>
        <taxon>Gammaproteobacteria</taxon>
        <taxon>Oceanospirillales</taxon>
        <taxon>Halomonadaceae</taxon>
        <taxon>Vreelandella</taxon>
    </lineage>
</organism>
<name>A0A455UEC5_9GAMM</name>